<dbReference type="GO" id="GO:0003723">
    <property type="term" value="F:RNA binding"/>
    <property type="evidence" value="ECO:0007669"/>
    <property type="project" value="UniProtKB-UniRule"/>
</dbReference>
<keyword evidence="3" id="KW-0961">Cell wall biogenesis/degradation</keyword>
<organism evidence="4 5">
    <name type="scientific">Furfurilactobacillus milii</name>
    <dbReference type="NCBI Taxonomy" id="2888272"/>
    <lineage>
        <taxon>Bacteria</taxon>
        <taxon>Bacillati</taxon>
        <taxon>Bacillota</taxon>
        <taxon>Bacilli</taxon>
        <taxon>Lactobacillales</taxon>
        <taxon>Lactobacillaceae</taxon>
        <taxon>Furfurilactobacillus</taxon>
    </lineage>
</organism>
<dbReference type="RefSeq" id="WP_161001355.1">
    <property type="nucleotide sequence ID" value="NZ_WEZQ01000005.1"/>
</dbReference>
<keyword evidence="3" id="KW-0133">Cell shape</keyword>
<keyword evidence="3" id="KW-0143">Chaperone</keyword>
<evidence type="ECO:0000256" key="1">
    <source>
        <dbReference type="ARBA" id="ARBA00022490"/>
    </source>
</evidence>
<dbReference type="SUPFAM" id="SSF54814">
    <property type="entry name" value="Prokaryotic type KH domain (KH-domain type II)"/>
    <property type="match status" value="1"/>
</dbReference>
<evidence type="ECO:0000256" key="2">
    <source>
        <dbReference type="ARBA" id="ARBA00022884"/>
    </source>
</evidence>
<dbReference type="PANTHER" id="PTHR34654:SF1">
    <property type="entry name" value="RNA-BINDING PROTEIN KHPA"/>
    <property type="match status" value="1"/>
</dbReference>
<comment type="subcellular location">
    <subcellularLocation>
        <location evidence="3">Cytoplasm</location>
    </subcellularLocation>
</comment>
<dbReference type="InterPro" id="IPR020627">
    <property type="entry name" value="KhpA"/>
</dbReference>
<comment type="subunit">
    <text evidence="3">Forms a complex with KhpB.</text>
</comment>
<dbReference type="GO" id="GO:0071555">
    <property type="term" value="P:cell wall organization"/>
    <property type="evidence" value="ECO:0007669"/>
    <property type="project" value="UniProtKB-KW"/>
</dbReference>
<dbReference type="HAMAP" id="MF_00088">
    <property type="entry name" value="KhpA"/>
    <property type="match status" value="1"/>
</dbReference>
<accession>A0A6N9I2Z5</accession>
<keyword evidence="2 3" id="KW-0694">RNA-binding</keyword>
<sequence length="92" mass="10143">MSTNQNNRLSVDAVASLIQTLVQPLVSHPDAVSVQAEQGDRFMNYSLTVAPDDIGEVIGRHGQVAQAIRTLVYSIRTVDQQKVRLIIVDENK</sequence>
<dbReference type="OrthoDB" id="9812389at2"/>
<dbReference type="AlphaFoldDB" id="A0A6N9I2Z5"/>
<evidence type="ECO:0000313" key="4">
    <source>
        <dbReference type="EMBL" id="MYV16756.1"/>
    </source>
</evidence>
<dbReference type="InterPro" id="IPR009019">
    <property type="entry name" value="KH_sf_prok-type"/>
</dbReference>
<proteinExistence type="inferred from homology"/>
<dbReference type="CDD" id="cd22533">
    <property type="entry name" value="KH-II_YlqC-like"/>
    <property type="match status" value="1"/>
</dbReference>
<dbReference type="GO" id="GO:0009252">
    <property type="term" value="P:peptidoglycan biosynthetic process"/>
    <property type="evidence" value="ECO:0007669"/>
    <property type="project" value="UniProtKB-UniRule"/>
</dbReference>
<dbReference type="Proteomes" id="UP000449209">
    <property type="component" value="Unassembled WGS sequence"/>
</dbReference>
<comment type="similarity">
    <text evidence="3">Belongs to the KhpA RNA-binding protein family.</text>
</comment>
<name>A0A6N9I2Z5_9LACO</name>
<gene>
    <name evidence="3" type="primary">khpA</name>
    <name evidence="4" type="ORF">GB993_04410</name>
</gene>
<dbReference type="InterPro" id="IPR015946">
    <property type="entry name" value="KH_dom-like_a/b"/>
</dbReference>
<dbReference type="GO" id="GO:0005737">
    <property type="term" value="C:cytoplasm"/>
    <property type="evidence" value="ECO:0007669"/>
    <property type="project" value="UniProtKB-SubCell"/>
</dbReference>
<dbReference type="Gene3D" id="3.30.300.20">
    <property type="match status" value="1"/>
</dbReference>
<comment type="function">
    <text evidence="3">A probable RNA chaperone. Forms a complex with KhpB which binds to cellular RNA and controls its expression. Plays a role in peptidoglycan (PG) homeostasis and cell length regulation.</text>
</comment>
<dbReference type="Pfam" id="PF13083">
    <property type="entry name" value="KH_KhpA-B"/>
    <property type="match status" value="1"/>
</dbReference>
<keyword evidence="1 3" id="KW-0963">Cytoplasm</keyword>
<evidence type="ECO:0000313" key="5">
    <source>
        <dbReference type="Proteomes" id="UP000449209"/>
    </source>
</evidence>
<reference evidence="4 5" key="1">
    <citation type="journal article" date="2019" name="Appl. Environ. Microbiol.">
        <title>Genetic determinants of hydroxycinnamic acid metabolism in heterofermentative lactobacilli.</title>
        <authorList>
            <person name="Gaur G."/>
            <person name="Oh J.H."/>
            <person name="Filannino P."/>
            <person name="Gobbetti M."/>
            <person name="van Pijkeren J.P."/>
            <person name="Ganzle M.G."/>
        </authorList>
    </citation>
    <scope>NUCLEOTIDE SEQUENCE [LARGE SCALE GENOMIC DNA]</scope>
    <source>
        <strain evidence="4 5">C5</strain>
    </source>
</reference>
<evidence type="ECO:0000256" key="3">
    <source>
        <dbReference type="HAMAP-Rule" id="MF_00088"/>
    </source>
</evidence>
<protein>
    <recommendedName>
        <fullName evidence="3">RNA-binding protein KhpA</fullName>
    </recommendedName>
    <alternativeName>
        <fullName evidence="3">KH-domain protein A</fullName>
    </alternativeName>
</protein>
<dbReference type="GO" id="GO:0008360">
    <property type="term" value="P:regulation of cell shape"/>
    <property type="evidence" value="ECO:0007669"/>
    <property type="project" value="UniProtKB-KW"/>
</dbReference>
<dbReference type="EMBL" id="WEZQ01000005">
    <property type="protein sequence ID" value="MYV16756.1"/>
    <property type="molecule type" value="Genomic_DNA"/>
</dbReference>
<dbReference type="PANTHER" id="PTHR34654">
    <property type="entry name" value="UPF0109 PROTEIN SCO5592"/>
    <property type="match status" value="1"/>
</dbReference>
<comment type="caution">
    <text evidence="4">The sequence shown here is derived from an EMBL/GenBank/DDBJ whole genome shotgun (WGS) entry which is preliminary data.</text>
</comment>